<dbReference type="Proteomes" id="UP000475214">
    <property type="component" value="Unassembled WGS sequence"/>
</dbReference>
<dbReference type="Gene3D" id="1.10.260.40">
    <property type="entry name" value="lambda repressor-like DNA-binding domains"/>
    <property type="match status" value="1"/>
</dbReference>
<dbReference type="CDD" id="cd00093">
    <property type="entry name" value="HTH_XRE"/>
    <property type="match status" value="1"/>
</dbReference>
<feature type="domain" description="HTH cro/C1-type" evidence="1">
    <location>
        <begin position="17"/>
        <end position="73"/>
    </location>
</feature>
<name>A0A6L9SHU4_9ACTN</name>
<sequence>MSGRLNDDFRARLGAKLRATRQFRQLTLQEVERRTGGDVKYTVLGSYERADRSPSIERLLQLARVYDVDITDLLPDADRERKAVQSSECPYCHQPIYVVLLAAEPTGDHGEVNL</sequence>
<dbReference type="GO" id="GO:0003677">
    <property type="term" value="F:DNA binding"/>
    <property type="evidence" value="ECO:0007669"/>
    <property type="project" value="InterPro"/>
</dbReference>
<evidence type="ECO:0000313" key="3">
    <source>
        <dbReference type="Proteomes" id="UP000475214"/>
    </source>
</evidence>
<dbReference type="PROSITE" id="PS50943">
    <property type="entry name" value="HTH_CROC1"/>
    <property type="match status" value="1"/>
</dbReference>
<dbReference type="SUPFAM" id="SSF47413">
    <property type="entry name" value="lambda repressor-like DNA-binding domains"/>
    <property type="match status" value="1"/>
</dbReference>
<proteinExistence type="predicted"/>
<dbReference type="RefSeq" id="WP_163745316.1">
    <property type="nucleotide sequence ID" value="NZ_JAAGOA010000044.1"/>
</dbReference>
<dbReference type="EMBL" id="JAAGOA010000044">
    <property type="protein sequence ID" value="NEE04769.1"/>
    <property type="molecule type" value="Genomic_DNA"/>
</dbReference>
<evidence type="ECO:0000259" key="1">
    <source>
        <dbReference type="PROSITE" id="PS50943"/>
    </source>
</evidence>
<comment type="caution">
    <text evidence="2">The sequence shown here is derived from an EMBL/GenBank/DDBJ whole genome shotgun (WGS) entry which is preliminary data.</text>
</comment>
<gene>
    <name evidence="2" type="ORF">G1H10_31865</name>
</gene>
<dbReference type="InterPro" id="IPR001387">
    <property type="entry name" value="Cro/C1-type_HTH"/>
</dbReference>
<dbReference type="SMART" id="SM00530">
    <property type="entry name" value="HTH_XRE"/>
    <property type="match status" value="1"/>
</dbReference>
<protein>
    <submittedName>
        <fullName evidence="2">Helix-turn-helix transcriptional regulator</fullName>
    </submittedName>
</protein>
<dbReference type="InterPro" id="IPR010982">
    <property type="entry name" value="Lambda_DNA-bd_dom_sf"/>
</dbReference>
<reference evidence="2 3" key="1">
    <citation type="submission" date="2020-02" db="EMBL/GenBank/DDBJ databases">
        <authorList>
            <person name="Li X.-J."/>
            <person name="Han X.-M."/>
        </authorList>
    </citation>
    <scope>NUCLEOTIDE SEQUENCE [LARGE SCALE GENOMIC DNA]</scope>
    <source>
        <strain evidence="2 3">CCTCC AB 2017055</strain>
    </source>
</reference>
<evidence type="ECO:0000313" key="2">
    <source>
        <dbReference type="EMBL" id="NEE04769.1"/>
    </source>
</evidence>
<keyword evidence="3" id="KW-1185">Reference proteome</keyword>
<organism evidence="2 3">
    <name type="scientific">Phytoactinopolyspora halotolerans</name>
    <dbReference type="NCBI Taxonomy" id="1981512"/>
    <lineage>
        <taxon>Bacteria</taxon>
        <taxon>Bacillati</taxon>
        <taxon>Actinomycetota</taxon>
        <taxon>Actinomycetes</taxon>
        <taxon>Jiangellales</taxon>
        <taxon>Jiangellaceae</taxon>
        <taxon>Phytoactinopolyspora</taxon>
    </lineage>
</organism>
<accession>A0A6L9SHU4</accession>
<dbReference type="AlphaFoldDB" id="A0A6L9SHU4"/>
<dbReference type="Pfam" id="PF01381">
    <property type="entry name" value="HTH_3"/>
    <property type="match status" value="1"/>
</dbReference>